<dbReference type="GO" id="GO:0006004">
    <property type="term" value="P:fucose metabolic process"/>
    <property type="evidence" value="ECO:0007669"/>
    <property type="project" value="InterPro"/>
</dbReference>
<dbReference type="GO" id="GO:0004560">
    <property type="term" value="F:alpha-L-fucosidase activity"/>
    <property type="evidence" value="ECO:0007669"/>
    <property type="project" value="InterPro"/>
</dbReference>
<dbReference type="GO" id="GO:0016139">
    <property type="term" value="P:glycoside catabolic process"/>
    <property type="evidence" value="ECO:0007669"/>
    <property type="project" value="TreeGrafter"/>
</dbReference>
<comment type="similarity">
    <text evidence="2">Belongs to the glycosyl hydrolase 29 family.</text>
</comment>
<name>A0A1H6EZ57_9ACTN</name>
<organism evidence="9 10">
    <name type="scientific">Nonomuraea solani</name>
    <dbReference type="NCBI Taxonomy" id="1144553"/>
    <lineage>
        <taxon>Bacteria</taxon>
        <taxon>Bacillati</taxon>
        <taxon>Actinomycetota</taxon>
        <taxon>Actinomycetes</taxon>
        <taxon>Streptosporangiales</taxon>
        <taxon>Streptosporangiaceae</taxon>
        <taxon>Nonomuraea</taxon>
    </lineage>
</organism>
<feature type="site" description="May be important for catalysis" evidence="7">
    <location>
        <position position="257"/>
    </location>
</feature>
<evidence type="ECO:0000259" key="8">
    <source>
        <dbReference type="Pfam" id="PF01120"/>
    </source>
</evidence>
<dbReference type="EC" id="3.2.1.51" evidence="3"/>
<dbReference type="SMART" id="SM00812">
    <property type="entry name" value="Alpha_L_fucos"/>
    <property type="match status" value="1"/>
</dbReference>
<evidence type="ECO:0000256" key="4">
    <source>
        <dbReference type="ARBA" id="ARBA00022729"/>
    </source>
</evidence>
<evidence type="ECO:0000256" key="7">
    <source>
        <dbReference type="PIRSR" id="PIRSR001092-1"/>
    </source>
</evidence>
<dbReference type="Gene3D" id="3.20.20.80">
    <property type="entry name" value="Glycosidases"/>
    <property type="match status" value="1"/>
</dbReference>
<dbReference type="Pfam" id="PF01120">
    <property type="entry name" value="Alpha_L_fucos"/>
    <property type="match status" value="1"/>
</dbReference>
<dbReference type="AlphaFoldDB" id="A0A1H6EZ57"/>
<dbReference type="InterPro" id="IPR057739">
    <property type="entry name" value="Glyco_hydro_29_N"/>
</dbReference>
<dbReference type="PANTHER" id="PTHR10030:SF37">
    <property type="entry name" value="ALPHA-L-FUCOSIDASE-RELATED"/>
    <property type="match status" value="1"/>
</dbReference>
<gene>
    <name evidence="9" type="ORF">SAMN05444920_13384</name>
</gene>
<evidence type="ECO:0000256" key="5">
    <source>
        <dbReference type="ARBA" id="ARBA00022801"/>
    </source>
</evidence>
<evidence type="ECO:0000256" key="2">
    <source>
        <dbReference type="ARBA" id="ARBA00007951"/>
    </source>
</evidence>
<evidence type="ECO:0000313" key="10">
    <source>
        <dbReference type="Proteomes" id="UP000236732"/>
    </source>
</evidence>
<keyword evidence="6" id="KW-0326">Glycosidase</keyword>
<keyword evidence="5" id="KW-0378">Hydrolase</keyword>
<proteinExistence type="inferred from homology"/>
<evidence type="ECO:0000256" key="1">
    <source>
        <dbReference type="ARBA" id="ARBA00004071"/>
    </source>
</evidence>
<sequence length="429" mass="49162">MKLIERNVVDHAWFSESRFGMFVHWGLYALAARHEWVKNREQLTDEDYQRYFDHFDPDLYDPAEWARLAKEAGMRYVVLTTKHHDGFCLWDSAQTDYKSTRTPWGKDLIAPYVEAVRAAGLKVGFYHSLIDWHHPEFPVDSLHPQRDDEAFKAAAKDRDVSKYADYLHAQVRELLTDYGQIDYLFFDFSYRNRPDSWGGKGADDWRSPELLEMVRELQPGIIVNDRLDIPGDFVTPEQYQPAGPMTIDGREVPWEACQTLNGSWGYDRDNLDYKSPDLLVRMLVDSVAKGGNLLLNVGPDGRGQIDPRARRTLADIGAWMELNSRSIYGCGPSEFAAPPDCRYTQRGDRLYLHLFAWPFRHLHLPGLAGRVKYAQFLHDASEIRTRVIDPSQTAKNTSIAAPSPDALTIDLPVQRPDVAVPVIEFFLTG</sequence>
<comment type="function">
    <text evidence="1">Alpha-L-fucosidase is responsible for hydrolyzing the alpha-1,6-linked fucose joined to the reducing-end N-acetylglucosamine of the carbohydrate moieties of glycoproteins.</text>
</comment>
<dbReference type="Proteomes" id="UP000236732">
    <property type="component" value="Unassembled WGS sequence"/>
</dbReference>
<evidence type="ECO:0000256" key="3">
    <source>
        <dbReference type="ARBA" id="ARBA00012662"/>
    </source>
</evidence>
<dbReference type="PIRSF" id="PIRSF001092">
    <property type="entry name" value="Alpha-L-fucosidase"/>
    <property type="match status" value="1"/>
</dbReference>
<dbReference type="EMBL" id="FNVT01000033">
    <property type="protein sequence ID" value="SEH03180.1"/>
    <property type="molecule type" value="Genomic_DNA"/>
</dbReference>
<keyword evidence="10" id="KW-1185">Reference proteome</keyword>
<dbReference type="PANTHER" id="PTHR10030">
    <property type="entry name" value="ALPHA-L-FUCOSIDASE"/>
    <property type="match status" value="1"/>
</dbReference>
<accession>A0A1H6EZ57</accession>
<dbReference type="InterPro" id="IPR000933">
    <property type="entry name" value="Glyco_hydro_29"/>
</dbReference>
<dbReference type="PRINTS" id="PR00741">
    <property type="entry name" value="GLHYDRLASE29"/>
</dbReference>
<reference evidence="9 10" key="1">
    <citation type="submission" date="2016-10" db="EMBL/GenBank/DDBJ databases">
        <authorList>
            <person name="de Groot N.N."/>
        </authorList>
    </citation>
    <scope>NUCLEOTIDE SEQUENCE [LARGE SCALE GENOMIC DNA]</scope>
    <source>
        <strain evidence="9 10">CGMCC 4.7037</strain>
    </source>
</reference>
<evidence type="ECO:0000313" key="9">
    <source>
        <dbReference type="EMBL" id="SEH03180.1"/>
    </source>
</evidence>
<evidence type="ECO:0000256" key="6">
    <source>
        <dbReference type="ARBA" id="ARBA00023295"/>
    </source>
</evidence>
<dbReference type="InterPro" id="IPR017853">
    <property type="entry name" value="GH"/>
</dbReference>
<feature type="domain" description="Glycoside hydrolase family 29 N-terminal" evidence="8">
    <location>
        <begin position="12"/>
        <end position="324"/>
    </location>
</feature>
<protein>
    <recommendedName>
        <fullName evidence="3">alpha-L-fucosidase</fullName>
        <ecNumber evidence="3">3.2.1.51</ecNumber>
    </recommendedName>
</protein>
<dbReference type="OrthoDB" id="5526311at2"/>
<dbReference type="InterPro" id="IPR016286">
    <property type="entry name" value="FUC_metazoa-typ"/>
</dbReference>
<keyword evidence="4" id="KW-0732">Signal</keyword>
<dbReference type="SUPFAM" id="SSF51445">
    <property type="entry name" value="(Trans)glycosidases"/>
    <property type="match status" value="1"/>
</dbReference>
<dbReference type="GO" id="GO:0005764">
    <property type="term" value="C:lysosome"/>
    <property type="evidence" value="ECO:0007669"/>
    <property type="project" value="TreeGrafter"/>
</dbReference>